<evidence type="ECO:0000313" key="3">
    <source>
        <dbReference type="EMBL" id="GGS28408.1"/>
    </source>
</evidence>
<dbReference type="EMBL" id="BMRB01000002">
    <property type="protein sequence ID" value="GGS28408.1"/>
    <property type="molecule type" value="Genomic_DNA"/>
</dbReference>
<dbReference type="InterPro" id="IPR029479">
    <property type="entry name" value="Nitroreductase"/>
</dbReference>
<evidence type="ECO:0000256" key="1">
    <source>
        <dbReference type="SAM" id="MobiDB-lite"/>
    </source>
</evidence>
<sequence length="315" mass="33569">MTADSPRWTQAEEAVLAAAMDRAPSVHDTRPWALETRDRDALVIERVALRLPRQDPFGRDRLISCGAAVATLRLACRRLGWTESWRQFPLPERRDVVAMVRAGERKPPTPGELARYAAIGARRSHRARFAAPPPVTARAGLLKATDVAGAAVVLLAGPERDAAVGRLLAHAADHIGNDPAYRAELAAWCGPDADPRLWAGLGAAADPRPGGPSLADRLADEAHLVVITTGDGRSDHLHAGIALQQTWLAATAMGLAASAVTLPLHLHEVRAGLVETAELPGFPQVILRVGVPAVDTAPTPRRPPTAFSRTPGKVR</sequence>
<dbReference type="SUPFAM" id="SSF55469">
    <property type="entry name" value="FMN-dependent nitroreductase-like"/>
    <property type="match status" value="1"/>
</dbReference>
<protein>
    <submittedName>
        <fullName evidence="3">NAD(P)H nitroreductase</fullName>
    </submittedName>
</protein>
<dbReference type="GO" id="GO:0016491">
    <property type="term" value="F:oxidoreductase activity"/>
    <property type="evidence" value="ECO:0007669"/>
    <property type="project" value="InterPro"/>
</dbReference>
<keyword evidence="4" id="KW-1185">Reference proteome</keyword>
<name>A0A918GBM6_9PSEU</name>
<accession>A0A918GBM6</accession>
<organism evidence="3 4">
    <name type="scientific">Actinokineospora fastidiosa</name>
    <dbReference type="NCBI Taxonomy" id="1816"/>
    <lineage>
        <taxon>Bacteria</taxon>
        <taxon>Bacillati</taxon>
        <taxon>Actinomycetota</taxon>
        <taxon>Actinomycetes</taxon>
        <taxon>Pseudonocardiales</taxon>
        <taxon>Pseudonocardiaceae</taxon>
        <taxon>Actinokineospora</taxon>
    </lineage>
</organism>
<comment type="caution">
    <text evidence="3">The sequence shown here is derived from an EMBL/GenBank/DDBJ whole genome shotgun (WGS) entry which is preliminary data.</text>
</comment>
<evidence type="ECO:0000313" key="4">
    <source>
        <dbReference type="Proteomes" id="UP000660680"/>
    </source>
</evidence>
<dbReference type="Proteomes" id="UP000660680">
    <property type="component" value="Unassembled WGS sequence"/>
</dbReference>
<gene>
    <name evidence="3" type="ORF">GCM10010171_21840</name>
</gene>
<dbReference type="AlphaFoldDB" id="A0A918GBM6"/>
<dbReference type="RefSeq" id="WP_189210314.1">
    <property type="nucleotide sequence ID" value="NZ_BMRB01000002.1"/>
</dbReference>
<reference evidence="3" key="2">
    <citation type="submission" date="2020-09" db="EMBL/GenBank/DDBJ databases">
        <authorList>
            <person name="Sun Q."/>
            <person name="Ohkuma M."/>
        </authorList>
    </citation>
    <scope>NUCLEOTIDE SEQUENCE</scope>
    <source>
        <strain evidence="3">JCM 3276</strain>
    </source>
</reference>
<reference evidence="3" key="1">
    <citation type="journal article" date="2014" name="Int. J. Syst. Evol. Microbiol.">
        <title>Complete genome sequence of Corynebacterium casei LMG S-19264T (=DSM 44701T), isolated from a smear-ripened cheese.</title>
        <authorList>
            <consortium name="US DOE Joint Genome Institute (JGI-PGF)"/>
            <person name="Walter F."/>
            <person name="Albersmeier A."/>
            <person name="Kalinowski J."/>
            <person name="Ruckert C."/>
        </authorList>
    </citation>
    <scope>NUCLEOTIDE SEQUENCE</scope>
    <source>
        <strain evidence="3">JCM 3276</strain>
    </source>
</reference>
<evidence type="ECO:0000259" key="2">
    <source>
        <dbReference type="Pfam" id="PF00881"/>
    </source>
</evidence>
<proteinExistence type="predicted"/>
<feature type="domain" description="Nitroreductase" evidence="2">
    <location>
        <begin position="220"/>
        <end position="290"/>
    </location>
</feature>
<dbReference type="Pfam" id="PF00881">
    <property type="entry name" value="Nitroreductase"/>
    <property type="match status" value="1"/>
</dbReference>
<dbReference type="InterPro" id="IPR000415">
    <property type="entry name" value="Nitroreductase-like"/>
</dbReference>
<feature type="region of interest" description="Disordered" evidence="1">
    <location>
        <begin position="294"/>
        <end position="315"/>
    </location>
</feature>
<dbReference type="Gene3D" id="3.40.109.10">
    <property type="entry name" value="NADH Oxidase"/>
    <property type="match status" value="1"/>
</dbReference>